<dbReference type="STRING" id="416943.SAMN05445871_0802"/>
<evidence type="ECO:0000313" key="1">
    <source>
        <dbReference type="EMBL" id="SEL40316.1"/>
    </source>
</evidence>
<dbReference type="EMBL" id="FOAJ01000007">
    <property type="protein sequence ID" value="SEL40316.1"/>
    <property type="molecule type" value="Genomic_DNA"/>
</dbReference>
<evidence type="ECO:0000313" key="2">
    <source>
        <dbReference type="Proteomes" id="UP000199120"/>
    </source>
</evidence>
<dbReference type="NCBIfam" id="TIGR02664">
    <property type="entry name" value="nitr_red_assoc"/>
    <property type="match status" value="1"/>
</dbReference>
<reference evidence="2" key="1">
    <citation type="submission" date="2016-10" db="EMBL/GenBank/DDBJ databases">
        <authorList>
            <person name="Varghese N."/>
            <person name="Submissions S."/>
        </authorList>
    </citation>
    <scope>NUCLEOTIDE SEQUENCE [LARGE SCALE GENOMIC DNA]</scope>
    <source>
        <strain evidence="2">LMG 26416</strain>
    </source>
</reference>
<dbReference type="Pfam" id="PF09655">
    <property type="entry name" value="Nitr_red_assoc"/>
    <property type="match status" value="1"/>
</dbReference>
<gene>
    <name evidence="1" type="ORF">SAMN05192542_107202</name>
</gene>
<dbReference type="AlphaFoldDB" id="A0A1H7PXM2"/>
<dbReference type="Proteomes" id="UP000199120">
    <property type="component" value="Unassembled WGS sequence"/>
</dbReference>
<protein>
    <recommendedName>
        <fullName evidence="3">NAD-dependent aldehyde dehydrogenase associated with FdhD</fullName>
    </recommendedName>
</protein>
<proteinExistence type="predicted"/>
<dbReference type="InterPro" id="IPR013481">
    <property type="entry name" value="NarM"/>
</dbReference>
<dbReference type="OrthoDB" id="7263223at2"/>
<accession>A0A1H7PXM2</accession>
<evidence type="ECO:0008006" key="3">
    <source>
        <dbReference type="Google" id="ProtNLM"/>
    </source>
</evidence>
<organism evidence="1 2">
    <name type="scientific">Paraburkholderia caballeronis</name>
    <dbReference type="NCBI Taxonomy" id="416943"/>
    <lineage>
        <taxon>Bacteria</taxon>
        <taxon>Pseudomonadati</taxon>
        <taxon>Pseudomonadota</taxon>
        <taxon>Betaproteobacteria</taxon>
        <taxon>Burkholderiales</taxon>
        <taxon>Burkholderiaceae</taxon>
        <taxon>Paraburkholderia</taxon>
    </lineage>
</organism>
<keyword evidence="2" id="KW-1185">Reference proteome</keyword>
<sequence length="160" mass="18046">MGLNEAPLLFQFEVASSENLAFIPMAVRFNLDRFGLRISLAQWQLLPYEDRRLLARFPVDDDTQIEPNFDHALFEMLRTHANVEPEWFSPDESPAWRDAATVPEGVARQAALAGLAAPAAAQWAQLAPFQRYVLAKLSRKPEANHDFVPAMREFGLAAPR</sequence>
<dbReference type="RefSeq" id="WP_090542432.1">
    <property type="nucleotide sequence ID" value="NZ_FNSR01000001.1"/>
</dbReference>
<name>A0A1H7PXM2_9BURK</name>